<evidence type="ECO:0000256" key="1">
    <source>
        <dbReference type="SAM" id="SignalP"/>
    </source>
</evidence>
<keyword evidence="3" id="KW-1185">Reference proteome</keyword>
<sequence>MKPFAALTFLVALATASPLAVSPRESGSLEKRDTEIIYLTNCRYLTSCCQPEAHSSRIAYYPVSGQSQNGEQPAANDVCTVDSSNYAWWEQDGKQCSFPTGVTFTTHIDSDAQTRPLYSWSGCVILLLLSSSPTIGTDIFRAAGVPTASRTSTAIVTTAASCTRPAGPSGPTSAASFTTAFPSKHVVRGRARCVVGNLGLGVMAIEMGRDKNSQLNVSNMHSPGHKLKHISAGSRALLNVSCSRPWRPGARLTKKNKQPLMSLAPGRNVSLGGATSRQARPRTLPNVLSRCLP</sequence>
<accession>A0AAE0LMT5</accession>
<dbReference type="GeneID" id="87841775"/>
<dbReference type="EMBL" id="JAUEPN010000011">
    <property type="protein sequence ID" value="KAK3290958.1"/>
    <property type="molecule type" value="Genomic_DNA"/>
</dbReference>
<dbReference type="AlphaFoldDB" id="A0AAE0LMT5"/>
<organism evidence="2 3">
    <name type="scientific">Chaetomium fimeti</name>
    <dbReference type="NCBI Taxonomy" id="1854472"/>
    <lineage>
        <taxon>Eukaryota</taxon>
        <taxon>Fungi</taxon>
        <taxon>Dikarya</taxon>
        <taxon>Ascomycota</taxon>
        <taxon>Pezizomycotina</taxon>
        <taxon>Sordariomycetes</taxon>
        <taxon>Sordariomycetidae</taxon>
        <taxon>Sordariales</taxon>
        <taxon>Chaetomiaceae</taxon>
        <taxon>Chaetomium</taxon>
    </lineage>
</organism>
<reference evidence="2" key="2">
    <citation type="submission" date="2023-06" db="EMBL/GenBank/DDBJ databases">
        <authorList>
            <consortium name="Lawrence Berkeley National Laboratory"/>
            <person name="Haridas S."/>
            <person name="Hensen N."/>
            <person name="Bonometti L."/>
            <person name="Westerberg I."/>
            <person name="Brannstrom I.O."/>
            <person name="Guillou S."/>
            <person name="Cros-Aarteil S."/>
            <person name="Calhoun S."/>
            <person name="Kuo A."/>
            <person name="Mondo S."/>
            <person name="Pangilinan J."/>
            <person name="Riley R."/>
            <person name="Labutti K."/>
            <person name="Andreopoulos B."/>
            <person name="Lipzen A."/>
            <person name="Chen C."/>
            <person name="Yanf M."/>
            <person name="Daum C."/>
            <person name="Ng V."/>
            <person name="Clum A."/>
            <person name="Steindorff A."/>
            <person name="Ohm R."/>
            <person name="Martin F."/>
            <person name="Silar P."/>
            <person name="Natvig D."/>
            <person name="Lalanne C."/>
            <person name="Gautier V."/>
            <person name="Ament-Velasquez S.L."/>
            <person name="Kruys A."/>
            <person name="Hutchinson M.I."/>
            <person name="Powell A.J."/>
            <person name="Barry K."/>
            <person name="Miller A.N."/>
            <person name="Grigoriev I.V."/>
            <person name="Debuchy R."/>
            <person name="Gladieux P."/>
            <person name="Thoren M.H."/>
            <person name="Johannesson H."/>
        </authorList>
    </citation>
    <scope>NUCLEOTIDE SEQUENCE</scope>
    <source>
        <strain evidence="2">CBS 168.71</strain>
    </source>
</reference>
<dbReference type="Proteomes" id="UP001278766">
    <property type="component" value="Unassembled WGS sequence"/>
</dbReference>
<feature type="signal peptide" evidence="1">
    <location>
        <begin position="1"/>
        <end position="16"/>
    </location>
</feature>
<reference evidence="2" key="1">
    <citation type="journal article" date="2023" name="Mol. Phylogenet. Evol.">
        <title>Genome-scale phylogeny and comparative genomics of the fungal order Sordariales.</title>
        <authorList>
            <person name="Hensen N."/>
            <person name="Bonometti L."/>
            <person name="Westerberg I."/>
            <person name="Brannstrom I.O."/>
            <person name="Guillou S."/>
            <person name="Cros-Aarteil S."/>
            <person name="Calhoun S."/>
            <person name="Haridas S."/>
            <person name="Kuo A."/>
            <person name="Mondo S."/>
            <person name="Pangilinan J."/>
            <person name="Riley R."/>
            <person name="LaButti K."/>
            <person name="Andreopoulos B."/>
            <person name="Lipzen A."/>
            <person name="Chen C."/>
            <person name="Yan M."/>
            <person name="Daum C."/>
            <person name="Ng V."/>
            <person name="Clum A."/>
            <person name="Steindorff A."/>
            <person name="Ohm R.A."/>
            <person name="Martin F."/>
            <person name="Silar P."/>
            <person name="Natvig D.O."/>
            <person name="Lalanne C."/>
            <person name="Gautier V."/>
            <person name="Ament-Velasquez S.L."/>
            <person name="Kruys A."/>
            <person name="Hutchinson M.I."/>
            <person name="Powell A.J."/>
            <person name="Barry K."/>
            <person name="Miller A.N."/>
            <person name="Grigoriev I.V."/>
            <person name="Debuchy R."/>
            <person name="Gladieux P."/>
            <person name="Hiltunen Thoren M."/>
            <person name="Johannesson H."/>
        </authorList>
    </citation>
    <scope>NUCLEOTIDE SEQUENCE</scope>
    <source>
        <strain evidence="2">CBS 168.71</strain>
    </source>
</reference>
<keyword evidence="1" id="KW-0732">Signal</keyword>
<feature type="chain" id="PRO_5041985272" evidence="1">
    <location>
        <begin position="17"/>
        <end position="293"/>
    </location>
</feature>
<protein>
    <submittedName>
        <fullName evidence="2">Uncharacterized protein</fullName>
    </submittedName>
</protein>
<evidence type="ECO:0000313" key="2">
    <source>
        <dbReference type="EMBL" id="KAK3290958.1"/>
    </source>
</evidence>
<dbReference type="RefSeq" id="XP_062654472.1">
    <property type="nucleotide sequence ID" value="XM_062804827.1"/>
</dbReference>
<proteinExistence type="predicted"/>
<gene>
    <name evidence="2" type="ORF">B0H64DRAFT_411023</name>
</gene>
<comment type="caution">
    <text evidence="2">The sequence shown here is derived from an EMBL/GenBank/DDBJ whole genome shotgun (WGS) entry which is preliminary data.</text>
</comment>
<name>A0AAE0LMT5_9PEZI</name>
<evidence type="ECO:0000313" key="3">
    <source>
        <dbReference type="Proteomes" id="UP001278766"/>
    </source>
</evidence>